<organism evidence="2 3">
    <name type="scientific">Ramlibacter henchirensis</name>
    <dbReference type="NCBI Taxonomy" id="204072"/>
    <lineage>
        <taxon>Bacteria</taxon>
        <taxon>Pseudomonadati</taxon>
        <taxon>Pseudomonadota</taxon>
        <taxon>Betaproteobacteria</taxon>
        <taxon>Burkholderiales</taxon>
        <taxon>Comamonadaceae</taxon>
        <taxon>Ramlibacter</taxon>
    </lineage>
</organism>
<accession>A0A4Z0C328</accession>
<name>A0A4Z0C328_9BURK</name>
<dbReference type="Pfam" id="PF00561">
    <property type="entry name" value="Abhydrolase_1"/>
    <property type="match status" value="1"/>
</dbReference>
<evidence type="ECO:0000259" key="1">
    <source>
        <dbReference type="Pfam" id="PF00561"/>
    </source>
</evidence>
<protein>
    <submittedName>
        <fullName evidence="2">Alpha/beta fold hydrolase</fullName>
    </submittedName>
</protein>
<evidence type="ECO:0000313" key="3">
    <source>
        <dbReference type="Proteomes" id="UP000298180"/>
    </source>
</evidence>
<keyword evidence="2" id="KW-0378">Hydrolase</keyword>
<dbReference type="EMBL" id="SMLM01000001">
    <property type="protein sequence ID" value="TFZ05352.1"/>
    <property type="molecule type" value="Genomic_DNA"/>
</dbReference>
<proteinExistence type="predicted"/>
<dbReference type="InterPro" id="IPR050471">
    <property type="entry name" value="AB_hydrolase"/>
</dbReference>
<keyword evidence="3" id="KW-1185">Reference proteome</keyword>
<dbReference type="PANTHER" id="PTHR43433:SF5">
    <property type="entry name" value="AB HYDROLASE-1 DOMAIN-CONTAINING PROTEIN"/>
    <property type="match status" value="1"/>
</dbReference>
<dbReference type="AlphaFoldDB" id="A0A4Z0C328"/>
<dbReference type="Gene3D" id="3.40.50.1820">
    <property type="entry name" value="alpha/beta hydrolase"/>
    <property type="match status" value="1"/>
</dbReference>
<sequence length="295" mass="31876">MRVQANGIPIEVEDTGEAGRPAVVLVMGLGMQLVAWPAAFVAGLQEAGYRVVRFDNRDSGLSRHFHHLGVPNLMLASMRHRMGLSVQAPYTLEDMAHDTLGVLDALGIEAAHLVGVSMGGMIAQRVALAAPQRVLSLTSIMSSSGARYLPGPKPHVLRILMSRVPGRGEEAIVEHSMKFLRVIASPAFPSDEEATRERVRLATRRAFNPTGTMRQMTAVAADNRRADELPRIKAPTLVVHGQDDPLVPFACGHDTARRIRGARLVGIPGMGHDLPPGVVDRLLHSIVPHLRQTAA</sequence>
<reference evidence="2 3" key="1">
    <citation type="submission" date="2019-03" db="EMBL/GenBank/DDBJ databases">
        <title>Ramlibacter henchirensis DSM 14656, whole genome shotgun sequence.</title>
        <authorList>
            <person name="Zhang X."/>
            <person name="Feng G."/>
            <person name="Zhu H."/>
        </authorList>
    </citation>
    <scope>NUCLEOTIDE SEQUENCE [LARGE SCALE GENOMIC DNA]</scope>
    <source>
        <strain evidence="2 3">DSM 14656</strain>
    </source>
</reference>
<evidence type="ECO:0000313" key="2">
    <source>
        <dbReference type="EMBL" id="TFZ05352.1"/>
    </source>
</evidence>
<dbReference type="Proteomes" id="UP000298180">
    <property type="component" value="Unassembled WGS sequence"/>
</dbReference>
<gene>
    <name evidence="2" type="ORF">EZ313_01365</name>
</gene>
<dbReference type="GO" id="GO:0046503">
    <property type="term" value="P:glycerolipid catabolic process"/>
    <property type="evidence" value="ECO:0007669"/>
    <property type="project" value="TreeGrafter"/>
</dbReference>
<dbReference type="InterPro" id="IPR029058">
    <property type="entry name" value="AB_hydrolase_fold"/>
</dbReference>
<comment type="caution">
    <text evidence="2">The sequence shown here is derived from an EMBL/GenBank/DDBJ whole genome shotgun (WGS) entry which is preliminary data.</text>
</comment>
<dbReference type="GO" id="GO:0004806">
    <property type="term" value="F:triacylglycerol lipase activity"/>
    <property type="evidence" value="ECO:0007669"/>
    <property type="project" value="TreeGrafter"/>
</dbReference>
<dbReference type="OrthoDB" id="9798888at2"/>
<dbReference type="InterPro" id="IPR000073">
    <property type="entry name" value="AB_hydrolase_1"/>
</dbReference>
<dbReference type="PANTHER" id="PTHR43433">
    <property type="entry name" value="HYDROLASE, ALPHA/BETA FOLD FAMILY PROTEIN"/>
    <property type="match status" value="1"/>
</dbReference>
<feature type="domain" description="AB hydrolase-1" evidence="1">
    <location>
        <begin position="21"/>
        <end position="273"/>
    </location>
</feature>
<dbReference type="RefSeq" id="WP_135261433.1">
    <property type="nucleotide sequence ID" value="NZ_SMLM01000001.1"/>
</dbReference>
<dbReference type="SUPFAM" id="SSF53474">
    <property type="entry name" value="alpha/beta-Hydrolases"/>
    <property type="match status" value="1"/>
</dbReference>